<protein>
    <submittedName>
        <fullName evidence="9">Phosphotransferase system fructose-specific component IIB</fullName>
    </submittedName>
</protein>
<dbReference type="SUPFAM" id="SSF52794">
    <property type="entry name" value="PTS system IIB component-like"/>
    <property type="match status" value="1"/>
</dbReference>
<evidence type="ECO:0000256" key="7">
    <source>
        <dbReference type="SAM" id="MobiDB-lite"/>
    </source>
</evidence>
<feature type="domain" description="PTS EIIB type-2" evidence="8">
    <location>
        <begin position="1"/>
        <end position="98"/>
    </location>
</feature>
<feature type="compositionally biased region" description="Polar residues" evidence="7">
    <location>
        <begin position="131"/>
        <end position="147"/>
    </location>
</feature>
<evidence type="ECO:0000259" key="8">
    <source>
        <dbReference type="PROSITE" id="PS51099"/>
    </source>
</evidence>
<dbReference type="GO" id="GO:0009401">
    <property type="term" value="P:phosphoenolpyruvate-dependent sugar phosphotransferase system"/>
    <property type="evidence" value="ECO:0007669"/>
    <property type="project" value="UniProtKB-KW"/>
</dbReference>
<dbReference type="Pfam" id="PF02302">
    <property type="entry name" value="PTS_IIB"/>
    <property type="match status" value="1"/>
</dbReference>
<dbReference type="EMBL" id="CP064787">
    <property type="protein sequence ID" value="QSG05950.1"/>
    <property type="molecule type" value="Genomic_DNA"/>
</dbReference>
<dbReference type="PANTHER" id="PTHR30505">
    <property type="entry name" value="FRUCTOSE-LIKE PERMEASE"/>
    <property type="match status" value="1"/>
</dbReference>
<dbReference type="InterPro" id="IPR003501">
    <property type="entry name" value="PTS_EIIB_2/3"/>
</dbReference>
<dbReference type="GO" id="GO:0016301">
    <property type="term" value="F:kinase activity"/>
    <property type="evidence" value="ECO:0007669"/>
    <property type="project" value="UniProtKB-KW"/>
</dbReference>
<dbReference type="PANTHER" id="PTHR30505:SF0">
    <property type="entry name" value="FRUCTOSE-LIKE PTS SYSTEM EIIBC COMPONENT-RELATED"/>
    <property type="match status" value="1"/>
</dbReference>
<dbReference type="PROSITE" id="PS51099">
    <property type="entry name" value="PTS_EIIB_TYPE_2"/>
    <property type="match status" value="1"/>
</dbReference>
<dbReference type="RefSeq" id="WP_229112298.1">
    <property type="nucleotide sequence ID" value="NZ_CP064787.1"/>
</dbReference>
<dbReference type="GO" id="GO:0090563">
    <property type="term" value="F:protein-phosphocysteine-sugar phosphotransferase activity"/>
    <property type="evidence" value="ECO:0007669"/>
    <property type="project" value="TreeGrafter"/>
</dbReference>
<accession>A0A897MUY6</accession>
<dbReference type="InterPro" id="IPR050864">
    <property type="entry name" value="Bacterial_PTS_Sugar_Transport"/>
</dbReference>
<feature type="compositionally biased region" description="Low complexity" evidence="7">
    <location>
        <begin position="111"/>
        <end position="129"/>
    </location>
</feature>
<dbReference type="Gene3D" id="3.40.50.2300">
    <property type="match status" value="1"/>
</dbReference>
<keyword evidence="4 9" id="KW-0808">Transferase</keyword>
<evidence type="ECO:0000256" key="2">
    <source>
        <dbReference type="ARBA" id="ARBA00022553"/>
    </source>
</evidence>
<evidence type="ECO:0000313" key="10">
    <source>
        <dbReference type="Proteomes" id="UP000663525"/>
    </source>
</evidence>
<evidence type="ECO:0000256" key="5">
    <source>
        <dbReference type="ARBA" id="ARBA00022683"/>
    </source>
</evidence>
<organism evidence="9 10">
    <name type="scientific">Halapricum desulfuricans</name>
    <dbReference type="NCBI Taxonomy" id="2841257"/>
    <lineage>
        <taxon>Archaea</taxon>
        <taxon>Methanobacteriati</taxon>
        <taxon>Methanobacteriota</taxon>
        <taxon>Stenosarchaea group</taxon>
        <taxon>Halobacteria</taxon>
        <taxon>Halobacteriales</taxon>
        <taxon>Haloarculaceae</taxon>
        <taxon>Halapricum</taxon>
    </lineage>
</organism>
<keyword evidence="3" id="KW-0762">Sugar transport</keyword>
<dbReference type="GeneID" id="68855205"/>
<keyword evidence="6" id="KW-0418">Kinase</keyword>
<dbReference type="InterPro" id="IPR013011">
    <property type="entry name" value="PTS_EIIB_2"/>
</dbReference>
<evidence type="ECO:0000313" key="9">
    <source>
        <dbReference type="EMBL" id="QSG05950.1"/>
    </source>
</evidence>
<dbReference type="InterPro" id="IPR036095">
    <property type="entry name" value="PTS_EIIB-like_sf"/>
</dbReference>
<gene>
    <name evidence="9" type="primary">fruB</name>
    <name evidence="9" type="ORF">HSR121_1613</name>
</gene>
<dbReference type="InterPro" id="IPR003353">
    <property type="entry name" value="PTS_IIB_fruc"/>
</dbReference>
<evidence type="ECO:0000256" key="4">
    <source>
        <dbReference type="ARBA" id="ARBA00022679"/>
    </source>
</evidence>
<keyword evidence="1" id="KW-0813">Transport</keyword>
<sequence>MKFVAVTSCPTGIAHSQMGAEGLEQAAEALGHEITVEIQGAMGAENELTAEEISAADAVIIAADTSVSRDRFEGKPLVKAPVADAINEAEDLLQQAAEKAEGATASGSGDGAETAPEATADEAGTAPTESGADTASERSAGSDQSTGLLGKIKQLFS</sequence>
<name>A0A897MUY6_9EURY</name>
<proteinExistence type="predicted"/>
<dbReference type="Proteomes" id="UP000663525">
    <property type="component" value="Chromosome"/>
</dbReference>
<feature type="region of interest" description="Disordered" evidence="7">
    <location>
        <begin position="91"/>
        <end position="157"/>
    </location>
</feature>
<dbReference type="NCBIfam" id="TIGR00829">
    <property type="entry name" value="FRU"/>
    <property type="match status" value="1"/>
</dbReference>
<dbReference type="CDD" id="cd05569">
    <property type="entry name" value="PTS_IIB_fructose"/>
    <property type="match status" value="1"/>
</dbReference>
<evidence type="ECO:0000256" key="6">
    <source>
        <dbReference type="ARBA" id="ARBA00022777"/>
    </source>
</evidence>
<dbReference type="GO" id="GO:0005886">
    <property type="term" value="C:plasma membrane"/>
    <property type="evidence" value="ECO:0007669"/>
    <property type="project" value="TreeGrafter"/>
</dbReference>
<dbReference type="GO" id="GO:0022877">
    <property type="term" value="F:protein-N(PI)-phosphohistidine-fructose phosphotransferase system transporter activity"/>
    <property type="evidence" value="ECO:0007669"/>
    <property type="project" value="InterPro"/>
</dbReference>
<dbReference type="AlphaFoldDB" id="A0A897MUY6"/>
<evidence type="ECO:0000256" key="1">
    <source>
        <dbReference type="ARBA" id="ARBA00022448"/>
    </source>
</evidence>
<keyword evidence="2" id="KW-0597">Phosphoprotein</keyword>
<reference evidence="9" key="1">
    <citation type="submission" date="2020-11" db="EMBL/GenBank/DDBJ databases">
        <title>Carbohydrate-dependent, anaerobic sulfur respiration: A novel catabolism in halophilic archaea.</title>
        <authorList>
            <person name="Sorokin D.Y."/>
            <person name="Messina E."/>
            <person name="Smedile F."/>
            <person name="La Cono V."/>
            <person name="Hallsworth J.E."/>
            <person name="Yakimov M.M."/>
        </authorList>
    </citation>
    <scope>NUCLEOTIDE SEQUENCE</scope>
    <source>
        <strain evidence="9">HSR12-1</strain>
    </source>
</reference>
<evidence type="ECO:0000256" key="3">
    <source>
        <dbReference type="ARBA" id="ARBA00022597"/>
    </source>
</evidence>
<keyword evidence="5" id="KW-0598">Phosphotransferase system</keyword>